<dbReference type="GO" id="GO:0006355">
    <property type="term" value="P:regulation of DNA-templated transcription"/>
    <property type="evidence" value="ECO:0007669"/>
    <property type="project" value="InterPro"/>
</dbReference>
<evidence type="ECO:0000313" key="19">
    <source>
        <dbReference type="Proteomes" id="UP001270362"/>
    </source>
</evidence>
<keyword evidence="10" id="KW-0498">Mitosis</keyword>
<dbReference type="InterPro" id="IPR012423">
    <property type="entry name" value="Eaf7/MRGBP"/>
</dbReference>
<dbReference type="GO" id="GO:0072686">
    <property type="term" value="C:mitotic spindle"/>
    <property type="evidence" value="ECO:0007669"/>
    <property type="project" value="InterPro"/>
</dbReference>
<feature type="compositionally biased region" description="Low complexity" evidence="17">
    <location>
        <begin position="44"/>
        <end position="60"/>
    </location>
</feature>
<evidence type="ECO:0000256" key="6">
    <source>
        <dbReference type="ARBA" id="ARBA00022454"/>
    </source>
</evidence>
<accession>A0AAE0X8P4</accession>
<feature type="compositionally biased region" description="Basic and acidic residues" evidence="17">
    <location>
        <begin position="596"/>
        <end position="610"/>
    </location>
</feature>
<feature type="compositionally biased region" description="Gly residues" evidence="17">
    <location>
        <begin position="559"/>
        <end position="568"/>
    </location>
</feature>
<keyword evidence="15" id="KW-0131">Cell cycle</keyword>
<evidence type="ECO:0000256" key="17">
    <source>
        <dbReference type="SAM" id="MobiDB-lite"/>
    </source>
</evidence>
<sequence length="790" mass="86086">MPPKKRGGRTSTQAGATTSGTATPARDEDAMDIDTPAASGNQNAQTHTQTQPQTAAPLAPEVRRPKFDPNDPWTDDQVASLFKGVIRWKPTGMHRHFRILAISEHLQNHGFSLEACPHTRLPGIWAKLNDFYDLNALNERDINNMGPSDEDLTKPRRWIDFHLPWADFHDLIIAKTRADPSEAPSSPAQWDPDDPATGARDGNDATETTDTKKRKRTEAANKARSSTVGDTENDTPAPSPARKSARGARSAKRAASKARKVKVTDEESSESESAEEEDSEDADEEGEEEETGTPASRASRGGPRAGTWHVRFGHFDGTNRRKLSQPRQPSTEIDHNFSKAHRIVTSSILPIVEQYGEHSRSVWEASKFWKQFFEASANVSLSGYEELANNGEDSTALTGEDSTSLHDETTAAEYTPRPRSAGQQQQHQQHGNTTLNNDNSSAFIEDQSSIYHGQAHGHRRQRSGVDDSVLSDADGDLSGSTPRPPSTKTIAMRPQMAGLDSPYEALKREFKRSSGPASGTPASAGGISDDEETDTELLFQQHTARLPDMSMTPRSSLNPGGGDGGRGAGRQDLDSYPDDDDNNDDTQFGHGASHRKNTDPLLHRMADKNYRVKSTPHRGPATGVSPIKWKDSPMSSPEMAVPQLRSAAFMSPMRAAYHRGGGKFAAAAARAAPRTPGVSVQTPIARGGKVKDVYSGRGRGAEDEDEDDEPTRFADERRWNSDSDDDGFEGMSPPKTIQFALPPSKLLQTPGTKLIVENILLTAGAEPDSSADEYSPTMVKMNPDILDDTF</sequence>
<evidence type="ECO:0000256" key="16">
    <source>
        <dbReference type="ARBA" id="ARBA00023328"/>
    </source>
</evidence>
<dbReference type="PANTHER" id="PTHR28200:SF1">
    <property type="entry name" value="DASH COMPLEX SUBUNIT ASK1"/>
    <property type="match status" value="1"/>
</dbReference>
<proteinExistence type="inferred from homology"/>
<evidence type="ECO:0000256" key="2">
    <source>
        <dbReference type="ARBA" id="ARBA00004186"/>
    </source>
</evidence>
<dbReference type="PANTHER" id="PTHR28200">
    <property type="entry name" value="DASH COMPLEX SUBUNIT ASK1"/>
    <property type="match status" value="1"/>
</dbReference>
<keyword evidence="8" id="KW-0132">Cell division</keyword>
<dbReference type="GO" id="GO:0044732">
    <property type="term" value="C:mitotic spindle pole body"/>
    <property type="evidence" value="ECO:0007669"/>
    <property type="project" value="TreeGrafter"/>
</dbReference>
<dbReference type="Pfam" id="PF07904">
    <property type="entry name" value="Eaf7"/>
    <property type="match status" value="1"/>
</dbReference>
<keyword evidence="13" id="KW-0206">Cytoskeleton</keyword>
<organism evidence="18 19">
    <name type="scientific">Podospora appendiculata</name>
    <dbReference type="NCBI Taxonomy" id="314037"/>
    <lineage>
        <taxon>Eukaryota</taxon>
        <taxon>Fungi</taxon>
        <taxon>Dikarya</taxon>
        <taxon>Ascomycota</taxon>
        <taxon>Pezizomycotina</taxon>
        <taxon>Sordariomycetes</taxon>
        <taxon>Sordariomycetidae</taxon>
        <taxon>Sordariales</taxon>
        <taxon>Podosporaceae</taxon>
        <taxon>Podospora</taxon>
    </lineage>
</organism>
<dbReference type="GO" id="GO:0008608">
    <property type="term" value="P:attachment of spindle microtubules to kinetochore"/>
    <property type="evidence" value="ECO:0007669"/>
    <property type="project" value="InterPro"/>
</dbReference>
<dbReference type="InterPro" id="IPR013964">
    <property type="entry name" value="DASH_Ask1"/>
</dbReference>
<feature type="compositionally biased region" description="Low complexity" evidence="17">
    <location>
        <begin position="9"/>
        <end position="24"/>
    </location>
</feature>
<feature type="compositionally biased region" description="Polar residues" evidence="17">
    <location>
        <begin position="478"/>
        <end position="489"/>
    </location>
</feature>
<feature type="compositionally biased region" description="Acidic residues" evidence="17">
    <location>
        <begin position="575"/>
        <end position="584"/>
    </location>
</feature>
<reference evidence="18" key="2">
    <citation type="submission" date="2023-06" db="EMBL/GenBank/DDBJ databases">
        <authorList>
            <consortium name="Lawrence Berkeley National Laboratory"/>
            <person name="Haridas S."/>
            <person name="Hensen N."/>
            <person name="Bonometti L."/>
            <person name="Westerberg I."/>
            <person name="Brannstrom I.O."/>
            <person name="Guillou S."/>
            <person name="Cros-Aarteil S."/>
            <person name="Calhoun S."/>
            <person name="Kuo A."/>
            <person name="Mondo S."/>
            <person name="Pangilinan J."/>
            <person name="Riley R."/>
            <person name="Labutti K."/>
            <person name="Andreopoulos B."/>
            <person name="Lipzen A."/>
            <person name="Chen C."/>
            <person name="Yanf M."/>
            <person name="Daum C."/>
            <person name="Ng V."/>
            <person name="Clum A."/>
            <person name="Steindorff A."/>
            <person name="Ohm R."/>
            <person name="Martin F."/>
            <person name="Silar P."/>
            <person name="Natvig D."/>
            <person name="Lalanne C."/>
            <person name="Gautier V."/>
            <person name="Ament-Velasquez S.L."/>
            <person name="Kruys A."/>
            <person name="Hutchinson M.I."/>
            <person name="Powell A.J."/>
            <person name="Barry K."/>
            <person name="Miller A.N."/>
            <person name="Grigoriev I.V."/>
            <person name="Debuchy R."/>
            <person name="Gladieux P."/>
            <person name="Thoren M.H."/>
            <person name="Johannesson H."/>
        </authorList>
    </citation>
    <scope>NUCLEOTIDE SEQUENCE</scope>
    <source>
        <strain evidence="18">CBS 314.62</strain>
    </source>
</reference>
<feature type="compositionally biased region" description="Polar residues" evidence="17">
    <location>
        <begin position="391"/>
        <end position="402"/>
    </location>
</feature>
<keyword evidence="14" id="KW-0539">Nucleus</keyword>
<keyword evidence="12" id="KW-0995">Kinetochore</keyword>
<keyword evidence="16" id="KW-0137">Centromere</keyword>
<feature type="region of interest" description="Disordered" evidence="17">
    <location>
        <begin position="453"/>
        <end position="497"/>
    </location>
</feature>
<evidence type="ECO:0000256" key="1">
    <source>
        <dbReference type="ARBA" id="ARBA00004123"/>
    </source>
</evidence>
<reference evidence="18" key="1">
    <citation type="journal article" date="2023" name="Mol. Phylogenet. Evol.">
        <title>Genome-scale phylogeny and comparative genomics of the fungal order Sordariales.</title>
        <authorList>
            <person name="Hensen N."/>
            <person name="Bonometti L."/>
            <person name="Westerberg I."/>
            <person name="Brannstrom I.O."/>
            <person name="Guillou S."/>
            <person name="Cros-Aarteil S."/>
            <person name="Calhoun S."/>
            <person name="Haridas S."/>
            <person name="Kuo A."/>
            <person name="Mondo S."/>
            <person name="Pangilinan J."/>
            <person name="Riley R."/>
            <person name="LaButti K."/>
            <person name="Andreopoulos B."/>
            <person name="Lipzen A."/>
            <person name="Chen C."/>
            <person name="Yan M."/>
            <person name="Daum C."/>
            <person name="Ng V."/>
            <person name="Clum A."/>
            <person name="Steindorff A."/>
            <person name="Ohm R.A."/>
            <person name="Martin F."/>
            <person name="Silar P."/>
            <person name="Natvig D.O."/>
            <person name="Lalanne C."/>
            <person name="Gautier V."/>
            <person name="Ament-Velasquez S.L."/>
            <person name="Kruys A."/>
            <person name="Hutchinson M.I."/>
            <person name="Powell A.J."/>
            <person name="Barry K."/>
            <person name="Miller A.N."/>
            <person name="Grigoriev I.V."/>
            <person name="Debuchy R."/>
            <person name="Gladieux P."/>
            <person name="Hiltunen Thoren M."/>
            <person name="Johannesson H."/>
        </authorList>
    </citation>
    <scope>NUCLEOTIDE SEQUENCE</scope>
    <source>
        <strain evidence="18">CBS 314.62</strain>
    </source>
</reference>
<feature type="region of interest" description="Disordered" evidence="17">
    <location>
        <begin position="690"/>
        <end position="733"/>
    </location>
</feature>
<gene>
    <name evidence="18" type="ORF">B0T22DRAFT_376804</name>
</gene>
<keyword evidence="9" id="KW-0493">Microtubule</keyword>
<dbReference type="Proteomes" id="UP001270362">
    <property type="component" value="Unassembled WGS sequence"/>
</dbReference>
<feature type="compositionally biased region" description="Basic and acidic residues" evidence="17">
    <location>
        <begin position="710"/>
        <end position="721"/>
    </location>
</feature>
<feature type="region of interest" description="Disordered" evidence="17">
    <location>
        <begin position="510"/>
        <end position="530"/>
    </location>
</feature>
<evidence type="ECO:0000256" key="9">
    <source>
        <dbReference type="ARBA" id="ARBA00022701"/>
    </source>
</evidence>
<evidence type="ECO:0000256" key="15">
    <source>
        <dbReference type="ARBA" id="ARBA00023306"/>
    </source>
</evidence>
<name>A0AAE0X8P4_9PEZI</name>
<comment type="caution">
    <text evidence="18">The sequence shown here is derived from an EMBL/GenBank/DDBJ whole genome shotgun (WGS) entry which is preliminary data.</text>
</comment>
<feature type="region of interest" description="Disordered" evidence="17">
    <location>
        <begin position="391"/>
        <end position="440"/>
    </location>
</feature>
<feature type="compositionally biased region" description="Polar residues" evidence="17">
    <location>
        <begin position="431"/>
        <end position="440"/>
    </location>
</feature>
<dbReference type="GO" id="GO:0043189">
    <property type="term" value="C:H4/H2A histone acetyltransferase complex"/>
    <property type="evidence" value="ECO:0007669"/>
    <property type="project" value="InterPro"/>
</dbReference>
<evidence type="ECO:0000256" key="10">
    <source>
        <dbReference type="ARBA" id="ARBA00022776"/>
    </source>
</evidence>
<keyword evidence="6" id="KW-0158">Chromosome</keyword>
<feature type="compositionally biased region" description="Low complexity" evidence="17">
    <location>
        <begin position="513"/>
        <end position="526"/>
    </location>
</feature>
<dbReference type="EMBL" id="JAULSO010000002">
    <property type="protein sequence ID" value="KAK3688130.1"/>
    <property type="molecule type" value="Genomic_DNA"/>
</dbReference>
<evidence type="ECO:0000256" key="11">
    <source>
        <dbReference type="ARBA" id="ARBA00022829"/>
    </source>
</evidence>
<protein>
    <recommendedName>
        <fullName evidence="5">DASH complex subunit ASK1</fullName>
    </recommendedName>
</protein>
<evidence type="ECO:0000256" key="3">
    <source>
        <dbReference type="ARBA" id="ARBA00004629"/>
    </source>
</evidence>
<dbReference type="GO" id="GO:0005874">
    <property type="term" value="C:microtubule"/>
    <property type="evidence" value="ECO:0007669"/>
    <property type="project" value="UniProtKB-KW"/>
</dbReference>
<feature type="compositionally biased region" description="Acidic residues" evidence="17">
    <location>
        <begin position="266"/>
        <end position="291"/>
    </location>
</feature>
<evidence type="ECO:0000256" key="7">
    <source>
        <dbReference type="ARBA" id="ARBA00022490"/>
    </source>
</evidence>
<dbReference type="GO" id="GO:0051301">
    <property type="term" value="P:cell division"/>
    <property type="evidence" value="ECO:0007669"/>
    <property type="project" value="UniProtKB-KW"/>
</dbReference>
<comment type="subcellular location">
    <subcellularLocation>
        <location evidence="3">Chromosome</location>
        <location evidence="3">Centromere</location>
        <location evidence="3">Kinetochore</location>
    </subcellularLocation>
    <subcellularLocation>
        <location evidence="2">Cytoplasm</location>
        <location evidence="2">Cytoskeleton</location>
        <location evidence="2">Spindle</location>
    </subcellularLocation>
    <subcellularLocation>
        <location evidence="1">Nucleus</location>
    </subcellularLocation>
</comment>
<evidence type="ECO:0000256" key="5">
    <source>
        <dbReference type="ARBA" id="ARBA00014520"/>
    </source>
</evidence>
<feature type="compositionally biased region" description="Basic residues" evidence="17">
    <location>
        <begin position="243"/>
        <end position="261"/>
    </location>
</feature>
<feature type="region of interest" description="Disordered" evidence="17">
    <location>
        <begin position="764"/>
        <end position="790"/>
    </location>
</feature>
<evidence type="ECO:0000256" key="8">
    <source>
        <dbReference type="ARBA" id="ARBA00022618"/>
    </source>
</evidence>
<feature type="region of interest" description="Disordered" evidence="17">
    <location>
        <begin position="544"/>
        <end position="638"/>
    </location>
</feature>
<evidence type="ECO:0000256" key="13">
    <source>
        <dbReference type="ARBA" id="ARBA00023212"/>
    </source>
</evidence>
<comment type="similarity">
    <text evidence="4">Belongs to the DASH complex ASK1 family.</text>
</comment>
<evidence type="ECO:0000256" key="4">
    <source>
        <dbReference type="ARBA" id="ARBA00010731"/>
    </source>
</evidence>
<keyword evidence="19" id="KW-1185">Reference proteome</keyword>
<dbReference type="Pfam" id="PF08655">
    <property type="entry name" value="DASH_Ask1"/>
    <property type="match status" value="1"/>
</dbReference>
<keyword evidence="11" id="KW-0159">Chromosome partition</keyword>
<evidence type="ECO:0000256" key="12">
    <source>
        <dbReference type="ARBA" id="ARBA00022838"/>
    </source>
</evidence>
<feature type="region of interest" description="Disordered" evidence="17">
    <location>
        <begin position="1"/>
        <end position="73"/>
    </location>
</feature>
<dbReference type="GO" id="GO:0042729">
    <property type="term" value="C:DASH complex"/>
    <property type="evidence" value="ECO:0007669"/>
    <property type="project" value="InterPro"/>
</dbReference>
<dbReference type="AlphaFoldDB" id="A0AAE0X8P4"/>
<evidence type="ECO:0000256" key="14">
    <source>
        <dbReference type="ARBA" id="ARBA00023242"/>
    </source>
</evidence>
<keyword evidence="7" id="KW-0963">Cytoplasm</keyword>
<evidence type="ECO:0000313" key="18">
    <source>
        <dbReference type="EMBL" id="KAK3688130.1"/>
    </source>
</evidence>
<feature type="region of interest" description="Disordered" evidence="17">
    <location>
        <begin position="178"/>
        <end position="334"/>
    </location>
</feature>